<accession>A0A8T4IU84</accession>
<organism evidence="4 5">
    <name type="scientific">Streptomyces daliensis</name>
    <dbReference type="NCBI Taxonomy" id="299421"/>
    <lineage>
        <taxon>Bacteria</taxon>
        <taxon>Bacillati</taxon>
        <taxon>Actinomycetota</taxon>
        <taxon>Actinomycetes</taxon>
        <taxon>Kitasatosporales</taxon>
        <taxon>Streptomycetaceae</taxon>
        <taxon>Streptomyces</taxon>
    </lineage>
</organism>
<dbReference type="Proteomes" id="UP000675554">
    <property type="component" value="Unassembled WGS sequence"/>
</dbReference>
<dbReference type="PANTHER" id="PTHR22845">
    <property type="entry name" value="APOPTOTIC PROTEASE-ACTIVATING FACTOR 1"/>
    <property type="match status" value="1"/>
</dbReference>
<evidence type="ECO:0000313" key="5">
    <source>
        <dbReference type="Proteomes" id="UP000675554"/>
    </source>
</evidence>
<dbReference type="InterPro" id="IPR041452">
    <property type="entry name" value="APAF1_C"/>
</dbReference>
<proteinExistence type="predicted"/>
<sequence length="454" mass="48975">MLLRLVNGALRRYVRGGLALPTAAARITGQLAERGPVAVDVTDADQRDAAVAATVEASLSLLDPARLQRYLELAVFPEDSAVPEPTLAAYWAHTGGLGPAETERLCQDLADLSLVDLSVTGPSEAEVADDGAPTLALRLHDIMRAYLRHRAGSQLRDLHRALLDEHRSALPRERSDDIPAEPSSGAFPWWRLPPQEPYLWRQLSYHLQQAELTAELNEVVCDPRWVLAVLDQHGPAPLEADLGRATGPLAEALGRAVTQNAHLLARADAAGGLGSTLLARLSGHSSLDAWRTAAQRLLPLPLLNPAWPLPDPHHPAFLRAFHHDTDSFRGVAISPDGTWLACAVGERTELWTLSGNRIGELPGTGELATDVAITPDGTIVTASLDGTVRFWNADGTPRGAPSASCDPLPEWPSARRAVGSPWHTMTRNPRSICGTPTAPRAPSSPVLAWWTIWR</sequence>
<evidence type="ECO:0000259" key="3">
    <source>
        <dbReference type="Pfam" id="PF17908"/>
    </source>
</evidence>
<evidence type="ECO:0000256" key="1">
    <source>
        <dbReference type="ARBA" id="ARBA00022737"/>
    </source>
</evidence>
<dbReference type="PANTHER" id="PTHR22845:SF5">
    <property type="entry name" value="APOPTOTIC PROTEASE-ACTIVATING FACTOR 1"/>
    <property type="match status" value="1"/>
</dbReference>
<dbReference type="InterPro" id="IPR015943">
    <property type="entry name" value="WD40/YVTN_repeat-like_dom_sf"/>
</dbReference>
<dbReference type="InterPro" id="IPR011044">
    <property type="entry name" value="Quino_amine_DH_bsu"/>
</dbReference>
<dbReference type="InterPro" id="IPR001680">
    <property type="entry name" value="WD40_rpt"/>
</dbReference>
<dbReference type="Gene3D" id="1.10.10.10">
    <property type="entry name" value="Winged helix-like DNA-binding domain superfamily/Winged helix DNA-binding domain"/>
    <property type="match status" value="1"/>
</dbReference>
<dbReference type="InterPro" id="IPR036388">
    <property type="entry name" value="WH-like_DNA-bd_sf"/>
</dbReference>
<feature type="domain" description="APAF-1 helical" evidence="3">
    <location>
        <begin position="195"/>
        <end position="261"/>
    </location>
</feature>
<protein>
    <recommendedName>
        <fullName evidence="3">APAF-1 helical domain-containing protein</fullName>
    </recommendedName>
</protein>
<dbReference type="EMBL" id="JAGSMN010000204">
    <property type="protein sequence ID" value="MBR7673417.1"/>
    <property type="molecule type" value="Genomic_DNA"/>
</dbReference>
<keyword evidence="2" id="KW-0853">WD repeat</keyword>
<name>A0A8T4IU84_9ACTN</name>
<reference evidence="4" key="1">
    <citation type="submission" date="2021-04" db="EMBL/GenBank/DDBJ databases">
        <title>Sequencing of actinobacteria type strains.</title>
        <authorList>
            <person name="Nguyen G.-S."/>
            <person name="Wentzel A."/>
        </authorList>
    </citation>
    <scope>NUCLEOTIDE SEQUENCE</scope>
    <source>
        <strain evidence="4">DSM 42095</strain>
    </source>
</reference>
<comment type="caution">
    <text evidence="4">The sequence shown here is derived from an EMBL/GenBank/DDBJ whole genome shotgun (WGS) entry which is preliminary data.</text>
</comment>
<dbReference type="Pfam" id="PF00400">
    <property type="entry name" value="WD40"/>
    <property type="match status" value="2"/>
</dbReference>
<dbReference type="SUPFAM" id="SSF50969">
    <property type="entry name" value="YVTN repeat-like/Quinoprotein amine dehydrogenase"/>
    <property type="match status" value="1"/>
</dbReference>
<gene>
    <name evidence="4" type="ORF">KDA82_10380</name>
</gene>
<keyword evidence="5" id="KW-1185">Reference proteome</keyword>
<feature type="repeat" description="WD" evidence="2">
    <location>
        <begin position="361"/>
        <end position="392"/>
    </location>
</feature>
<evidence type="ECO:0000313" key="4">
    <source>
        <dbReference type="EMBL" id="MBR7673417.1"/>
    </source>
</evidence>
<dbReference type="SMART" id="SM00320">
    <property type="entry name" value="WD40"/>
    <property type="match status" value="2"/>
</dbReference>
<dbReference type="PROSITE" id="PS50082">
    <property type="entry name" value="WD_REPEATS_2"/>
    <property type="match status" value="1"/>
</dbReference>
<evidence type="ECO:0000256" key="2">
    <source>
        <dbReference type="PROSITE-ProRule" id="PRU00221"/>
    </source>
</evidence>
<dbReference type="Gene3D" id="1.25.40.370">
    <property type="match status" value="1"/>
</dbReference>
<dbReference type="Pfam" id="PF17908">
    <property type="entry name" value="APAF1_C"/>
    <property type="match status" value="1"/>
</dbReference>
<keyword evidence="1" id="KW-0677">Repeat</keyword>
<dbReference type="AlphaFoldDB" id="A0A8T4IU84"/>
<dbReference type="Gene3D" id="2.130.10.10">
    <property type="entry name" value="YVTN repeat-like/Quinoprotein amine dehydrogenase"/>
    <property type="match status" value="1"/>
</dbReference>
<dbReference type="GO" id="GO:0005829">
    <property type="term" value="C:cytosol"/>
    <property type="evidence" value="ECO:0007669"/>
    <property type="project" value="UniProtKB-ARBA"/>
</dbReference>